<dbReference type="InterPro" id="IPR007739">
    <property type="entry name" value="RgpF"/>
</dbReference>
<proteinExistence type="predicted"/>
<sequence>MRRLIRNIATLSSKVAYYSYYTYLSERERMTTTRFTNVVHEKNFLGGNVMVMALYEKTNLRADTIELLKEAKRQNIYVIAVNTLKLSTENYCQDLIDVYIERDNFGRDFGSYQVGMKYFFNKKVSDTCERLLLINDSVFFSVKGLSQFISDLYNTKVDVLGATENREISHHLGSFCISIAGDIARNNKFKSYWYNYKLTNVRPAVIKRGEFALSVLLRKLVRNEKNFKALYDINLFEKKLTEDIDFFRSYHLYRREGGDIQWAEKYVYKYFQKDQILKSFYDAYMKEKYPSEKKADREVNYADVVDFLSSCDYDKLANGHLLKARLLGIYLDDFTRGSQIHNNCIALHHLGLPIIKLDLVYRGVCDLQGIVKLKLQLADEQQDEFMEILTNRLDGNRFLFGFNRKAFNYGIM</sequence>
<gene>
    <name evidence="1" type="primary">rhamnan</name>
</gene>
<organism evidence="1">
    <name type="scientific">Klebsiella pneumoniae</name>
    <dbReference type="NCBI Taxonomy" id="573"/>
    <lineage>
        <taxon>Bacteria</taxon>
        <taxon>Pseudomonadati</taxon>
        <taxon>Pseudomonadota</taxon>
        <taxon>Gammaproteobacteria</taxon>
        <taxon>Enterobacterales</taxon>
        <taxon>Enterobacteriaceae</taxon>
        <taxon>Klebsiella/Raoultella group</taxon>
        <taxon>Klebsiella</taxon>
        <taxon>Klebsiella pneumoniae complex</taxon>
    </lineage>
</organism>
<evidence type="ECO:0000313" key="1">
    <source>
        <dbReference type="EMBL" id="CZQ25260.1"/>
    </source>
</evidence>
<reference evidence="1" key="1">
    <citation type="submission" date="2016-02" db="EMBL/GenBank/DDBJ databases">
        <authorList>
            <person name="Wen L."/>
            <person name="He K."/>
            <person name="Yang H."/>
        </authorList>
    </citation>
    <scope>NUCLEOTIDE SEQUENCE</scope>
    <source>
        <strain evidence="1">K261An</strain>
    </source>
</reference>
<accession>A0A193SFI5</accession>
<dbReference type="EMBL" id="LT174597">
    <property type="protein sequence ID" value="CZQ25260.1"/>
    <property type="molecule type" value="Genomic_DNA"/>
</dbReference>
<dbReference type="Pfam" id="PF05045">
    <property type="entry name" value="RgpF"/>
    <property type="match status" value="1"/>
</dbReference>
<name>A0A193SFI5_KLEPN</name>
<dbReference type="AlphaFoldDB" id="A0A193SFI5"/>
<reference evidence="1" key="2">
    <citation type="submission" date="2016-06" db="EMBL/GenBank/DDBJ databases">
        <title>Towards a vaccine: An investigation of Klebsiella pneumoniae surface antigens.</title>
        <authorList>
            <person name="Follador R."/>
            <person name="Heinz E."/>
            <person name="Wyres K.L."/>
            <person name="Ellington M.J."/>
            <person name="Kowarik M."/>
            <person name="Holt K.E."/>
            <person name="Thomson N.R."/>
        </authorList>
    </citation>
    <scope>NUCLEOTIDE SEQUENCE</scope>
    <source>
        <strain evidence="1">K261An</strain>
    </source>
</reference>
<protein>
    <submittedName>
        <fullName evidence="1">Rhamnan synthesis protein F</fullName>
    </submittedName>
</protein>